<feature type="region of interest" description="Disordered" evidence="1">
    <location>
        <begin position="104"/>
        <end position="129"/>
    </location>
</feature>
<feature type="region of interest" description="Disordered" evidence="1">
    <location>
        <begin position="312"/>
        <end position="340"/>
    </location>
</feature>
<evidence type="ECO:0000256" key="1">
    <source>
        <dbReference type="SAM" id="MobiDB-lite"/>
    </source>
</evidence>
<gene>
    <name evidence="2" type="ORF">GNLVRS02_ARAD1D44484g</name>
</gene>
<reference evidence="2" key="2">
    <citation type="submission" date="2014-06" db="EMBL/GenBank/DDBJ databases">
        <title>The complete genome of Blastobotrys (Arxula) adeninivorans LS3 - a yeast of biotechnological interest.</title>
        <authorList>
            <person name="Kunze G."/>
            <person name="Gaillardin C."/>
            <person name="Czernicka M."/>
            <person name="Durrens P."/>
            <person name="Martin T."/>
            <person name="Boer E."/>
            <person name="Gabaldon T."/>
            <person name="Cruz J."/>
            <person name="Talla E."/>
            <person name="Marck C."/>
            <person name="Goffeau A."/>
            <person name="Barbe V."/>
            <person name="Baret P."/>
            <person name="Baronian K."/>
            <person name="Beier S."/>
            <person name="Bleykasten C."/>
            <person name="Bode R."/>
            <person name="Casaregola S."/>
            <person name="Despons L."/>
            <person name="Fairhead C."/>
            <person name="Giersberg M."/>
            <person name="Gierski P."/>
            <person name="Hahnel U."/>
            <person name="Hartmann A."/>
            <person name="Jankowska D."/>
            <person name="Jubin C."/>
            <person name="Jung P."/>
            <person name="Lafontaine I."/>
            <person name="Leh-Louis V."/>
            <person name="Lemaire M."/>
            <person name="Marcet-Houben M."/>
            <person name="Mascher M."/>
            <person name="Morel G."/>
            <person name="Richard G.-F."/>
            <person name="Riechen J."/>
            <person name="Sacerdot C."/>
            <person name="Sarkar A."/>
            <person name="Savel G."/>
            <person name="Schacherer J."/>
            <person name="Sherman D."/>
            <person name="Straub M.-L."/>
            <person name="Stein N."/>
            <person name="Thierry A."/>
            <person name="Trautwein-Schult A."/>
            <person name="Westhof E."/>
            <person name="Worch S."/>
            <person name="Dujon B."/>
            <person name="Souciet J.-L."/>
            <person name="Wincker P."/>
            <person name="Scholz U."/>
            <person name="Neuveglise N."/>
        </authorList>
    </citation>
    <scope>NUCLEOTIDE SEQUENCE</scope>
    <source>
        <strain evidence="2">LS3</strain>
    </source>
</reference>
<dbReference type="Pfam" id="PF08613">
    <property type="entry name" value="Cyclin"/>
    <property type="match status" value="1"/>
</dbReference>
<dbReference type="GO" id="GO:0016538">
    <property type="term" value="F:cyclin-dependent protein serine/threonine kinase regulator activity"/>
    <property type="evidence" value="ECO:0007669"/>
    <property type="project" value="TreeGrafter"/>
</dbReference>
<reference evidence="2" key="1">
    <citation type="submission" date="2014-02" db="EMBL/GenBank/DDBJ databases">
        <authorList>
            <person name="Genoscope - CEA"/>
        </authorList>
    </citation>
    <scope>NUCLEOTIDE SEQUENCE</scope>
    <source>
        <strain evidence="2">LS3</strain>
    </source>
</reference>
<dbReference type="SUPFAM" id="SSF47954">
    <property type="entry name" value="Cyclin-like"/>
    <property type="match status" value="1"/>
</dbReference>
<dbReference type="GO" id="GO:0005634">
    <property type="term" value="C:nucleus"/>
    <property type="evidence" value="ECO:0007669"/>
    <property type="project" value="TreeGrafter"/>
</dbReference>
<dbReference type="EMBL" id="HG937694">
    <property type="protein sequence ID" value="CDP38869.1"/>
    <property type="molecule type" value="Genomic_DNA"/>
</dbReference>
<dbReference type="CDD" id="cd20558">
    <property type="entry name" value="CYCLIN_ScPCL7-like"/>
    <property type="match status" value="1"/>
</dbReference>
<dbReference type="GO" id="GO:0000307">
    <property type="term" value="C:cyclin-dependent protein kinase holoenzyme complex"/>
    <property type="evidence" value="ECO:0007669"/>
    <property type="project" value="TreeGrafter"/>
</dbReference>
<accession>A0A060TDJ8</accession>
<name>A0A060TDJ8_BLAAD</name>
<dbReference type="Gene3D" id="1.10.472.10">
    <property type="entry name" value="Cyclin-like"/>
    <property type="match status" value="1"/>
</dbReference>
<proteinExistence type="predicted"/>
<dbReference type="GO" id="GO:0019901">
    <property type="term" value="F:protein kinase binding"/>
    <property type="evidence" value="ECO:0007669"/>
    <property type="project" value="InterPro"/>
</dbReference>
<dbReference type="PANTHER" id="PTHR15615:SF32">
    <property type="entry name" value="PROTEIN KINASE COMPLEX COMPONENT, PUTATIVE (AFU_ORTHOLOGUE AFUA_2G07660)-RELATED"/>
    <property type="match status" value="1"/>
</dbReference>
<dbReference type="InterPro" id="IPR036915">
    <property type="entry name" value="Cyclin-like_sf"/>
</dbReference>
<protein>
    <submittedName>
        <fullName evidence="2">ARAD1D44484p</fullName>
    </submittedName>
</protein>
<dbReference type="AlphaFoldDB" id="A0A060TDJ8"/>
<dbReference type="PANTHER" id="PTHR15615">
    <property type="match status" value="1"/>
</dbReference>
<dbReference type="InterPro" id="IPR013922">
    <property type="entry name" value="Cyclin_PHO80-like"/>
</dbReference>
<organism evidence="2">
    <name type="scientific">Blastobotrys adeninivorans</name>
    <name type="common">Yeast</name>
    <name type="synonym">Arxula adeninivorans</name>
    <dbReference type="NCBI Taxonomy" id="409370"/>
    <lineage>
        <taxon>Eukaryota</taxon>
        <taxon>Fungi</taxon>
        <taxon>Dikarya</taxon>
        <taxon>Ascomycota</taxon>
        <taxon>Saccharomycotina</taxon>
        <taxon>Dipodascomycetes</taxon>
        <taxon>Dipodascales</taxon>
        <taxon>Trichomonascaceae</taxon>
        <taxon>Blastobotrys</taxon>
    </lineage>
</organism>
<feature type="compositionally biased region" description="Polar residues" evidence="1">
    <location>
        <begin position="111"/>
        <end position="126"/>
    </location>
</feature>
<sequence length="340" mass="37773">MEDDQENHKSPRLEFVEPDFDANVLDTAYPLPDLEAITPEMALGYLNQSLMALIEIHDELPYELDSKLGLRSDEDLHPLQPLTTIGDDGTPSAIQDDDEVSPLVMSRRGESSSVMSPGSPELTANGSISARRRRRSSVLCTEATAVATVVSEDLEDLIALRGRHKFQKRPPGDAISESPTARASISKRFWSKTPPEISIPKYLIRIHKYCPLSTAVYLASAVYIYRLCIVLHALPLTNLCAHRVILTAIRIASKSLEDVNYVQKRFAMVGGISAHDLYRLELAFLYLLDFDIKVDAQVLRECLQYIGRLSDKVKKESAPPPDEPGNNHSHQINGNGNGNE</sequence>
<evidence type="ECO:0000313" key="2">
    <source>
        <dbReference type="EMBL" id="CDP38869.1"/>
    </source>
</evidence>